<dbReference type="InterPro" id="IPR044839">
    <property type="entry name" value="NDR1-like"/>
</dbReference>
<evidence type="ECO:0000313" key="6">
    <source>
        <dbReference type="Proteomes" id="UP001428341"/>
    </source>
</evidence>
<evidence type="ECO:0000256" key="4">
    <source>
        <dbReference type="SAM" id="Phobius"/>
    </source>
</evidence>
<organism evidence="5 6">
    <name type="scientific">Citrus x changshan-huyou</name>
    <dbReference type="NCBI Taxonomy" id="2935761"/>
    <lineage>
        <taxon>Eukaryota</taxon>
        <taxon>Viridiplantae</taxon>
        <taxon>Streptophyta</taxon>
        <taxon>Embryophyta</taxon>
        <taxon>Tracheophyta</taxon>
        <taxon>Spermatophyta</taxon>
        <taxon>Magnoliopsida</taxon>
        <taxon>eudicotyledons</taxon>
        <taxon>Gunneridae</taxon>
        <taxon>Pentapetalae</taxon>
        <taxon>rosids</taxon>
        <taxon>malvids</taxon>
        <taxon>Sapindales</taxon>
        <taxon>Rutaceae</taxon>
        <taxon>Aurantioideae</taxon>
        <taxon>Citrus</taxon>
    </lineage>
</organism>
<comment type="caution">
    <text evidence="5">The sequence shown here is derived from an EMBL/GenBank/DDBJ whole genome shotgun (WGS) entry which is preliminary data.</text>
</comment>
<dbReference type="AlphaFoldDB" id="A0AAP0N0P2"/>
<dbReference type="GO" id="GO:0005886">
    <property type="term" value="C:plasma membrane"/>
    <property type="evidence" value="ECO:0007669"/>
    <property type="project" value="TreeGrafter"/>
</dbReference>
<keyword evidence="2 4" id="KW-0472">Membrane</keyword>
<reference evidence="5 6" key="1">
    <citation type="submission" date="2024-05" db="EMBL/GenBank/DDBJ databases">
        <title>Haplotype-resolved chromosome-level genome assembly of Huyou (Citrus changshanensis).</title>
        <authorList>
            <person name="Miao C."/>
            <person name="Chen W."/>
            <person name="Wu Y."/>
            <person name="Wang L."/>
            <person name="Zhao S."/>
            <person name="Grierson D."/>
            <person name="Xu C."/>
            <person name="Chen K."/>
        </authorList>
    </citation>
    <scope>NUCLEOTIDE SEQUENCE [LARGE SCALE GENOMIC DNA]</scope>
    <source>
        <strain evidence="5">01-14</strain>
        <tissue evidence="5">Leaf</tissue>
    </source>
</reference>
<name>A0AAP0N0P2_9ROSI</name>
<comment type="subcellular location">
    <subcellularLocation>
        <location evidence="1">Membrane</location>
    </subcellularLocation>
</comment>
<feature type="compositionally biased region" description="Basic residues" evidence="3">
    <location>
        <begin position="21"/>
        <end position="31"/>
    </location>
</feature>
<feature type="transmembrane region" description="Helical" evidence="4">
    <location>
        <begin position="106"/>
        <end position="125"/>
    </location>
</feature>
<feature type="region of interest" description="Disordered" evidence="3">
    <location>
        <begin position="1"/>
        <end position="42"/>
    </location>
</feature>
<accession>A0AAP0N0P2</accession>
<evidence type="ECO:0000313" key="5">
    <source>
        <dbReference type="EMBL" id="KAK9230702.1"/>
    </source>
</evidence>
<dbReference type="Proteomes" id="UP001428341">
    <property type="component" value="Unassembled WGS sequence"/>
</dbReference>
<feature type="compositionally biased region" description="Low complexity" evidence="3">
    <location>
        <begin position="33"/>
        <end position="42"/>
    </location>
</feature>
<evidence type="ECO:0000256" key="1">
    <source>
        <dbReference type="ARBA" id="ARBA00004370"/>
    </source>
</evidence>
<gene>
    <name evidence="5" type="ORF">WN944_023674</name>
</gene>
<dbReference type="GO" id="GO:0098542">
    <property type="term" value="P:defense response to other organism"/>
    <property type="evidence" value="ECO:0007669"/>
    <property type="project" value="InterPro"/>
</dbReference>
<protein>
    <recommendedName>
        <fullName evidence="7">Late embryogenesis abundant protein LEA-2 subgroup domain-containing protein</fullName>
    </recommendedName>
</protein>
<sequence>MEERVPPSSAAGDLTDEPPNRHGHGHGHGRRNVSSYDDSFDYSSVSRPVGSLDLTPEEDYDSNTYVVQVPKDQIYRVPPPENARIVEKYRNPMNKRRNSCCTRVCWIILVLFVIGISIGITLVILHKVYSPKGAILFIADVHVKNQSRPRYEFTMKVKNPNENVAISYENDGDAFLLFKKKKLATGKFPQLEQEGGDSRNVRITLTGSNTVVPDEVSKSMHDKKTERAVSLQLEMNLKGEMNIGFLNLWSKDMHVVCDFKVSTLRTGTKVLSQKCDTQIK</sequence>
<evidence type="ECO:0000256" key="2">
    <source>
        <dbReference type="ARBA" id="ARBA00023136"/>
    </source>
</evidence>
<keyword evidence="4" id="KW-1133">Transmembrane helix</keyword>
<dbReference type="EMBL" id="JBCGBO010000001">
    <property type="protein sequence ID" value="KAK9230702.1"/>
    <property type="molecule type" value="Genomic_DNA"/>
</dbReference>
<keyword evidence="4" id="KW-0812">Transmembrane</keyword>
<dbReference type="PANTHER" id="PTHR31234:SF68">
    <property type="entry name" value="EXPRESSED PROTEIN"/>
    <property type="match status" value="1"/>
</dbReference>
<proteinExistence type="predicted"/>
<keyword evidence="6" id="KW-1185">Reference proteome</keyword>
<evidence type="ECO:0000256" key="3">
    <source>
        <dbReference type="SAM" id="MobiDB-lite"/>
    </source>
</evidence>
<evidence type="ECO:0008006" key="7">
    <source>
        <dbReference type="Google" id="ProtNLM"/>
    </source>
</evidence>
<dbReference type="PANTHER" id="PTHR31234">
    <property type="entry name" value="LATE EMBRYOGENESIS ABUNDANT (LEA) HYDROXYPROLINE-RICH GLYCOPROTEIN FAMILY"/>
    <property type="match status" value="1"/>
</dbReference>